<name>A0A3B0G6H7_PSEPS</name>
<sequence length="178" mass="19389">MPAHIRSLHTALTAEAEAARRRAMLVHPSNFKRIQSGSDAAMKAQELITRFDCLHKELMGQGIPDNEARTEVARIAAREVWDGFASQLRQHRTDGHQMDASVLAVALGSIQCMALPLARHPGDLVSASSAVSKARQRLRFNGGLMDRLHTQGNPAFSDADITLQSLEVFLAQPTSQAA</sequence>
<accession>A0A3B0G6H7</accession>
<gene>
    <name evidence="1" type="ORF">D7Z96_00190</name>
</gene>
<reference evidence="1 2" key="1">
    <citation type="submission" date="2018-10" db="EMBL/GenBank/DDBJ databases">
        <title>Genome-guide identification and characterization of bacteria that degrade polycyclic aromatic hydrocarbons and resist hexavalent chromium simultaneously.</title>
        <authorList>
            <person name="Feng H."/>
        </authorList>
    </citation>
    <scope>NUCLEOTIDE SEQUENCE [LARGE SCALE GENOMIC DNA]</scope>
    <source>
        <strain evidence="1 2">J015</strain>
    </source>
</reference>
<dbReference type="EMBL" id="RBNH01000001">
    <property type="protein sequence ID" value="RKO27399.1"/>
    <property type="molecule type" value="Genomic_DNA"/>
</dbReference>
<evidence type="ECO:0000313" key="2">
    <source>
        <dbReference type="Proteomes" id="UP000273159"/>
    </source>
</evidence>
<comment type="caution">
    <text evidence="1">The sequence shown here is derived from an EMBL/GenBank/DDBJ whole genome shotgun (WGS) entry which is preliminary data.</text>
</comment>
<dbReference type="AlphaFoldDB" id="A0A3B0G6H7"/>
<evidence type="ECO:0000313" key="1">
    <source>
        <dbReference type="EMBL" id="RKO27399.1"/>
    </source>
</evidence>
<reference evidence="2" key="2">
    <citation type="submission" date="2018-10" db="EMBL/GenBank/DDBJ databases">
        <authorList>
            <person name="Wang Y."/>
            <person name="Wang J."/>
            <person name="Yang X."/>
            <person name="Wang Z."/>
            <person name="Huang Y."/>
        </authorList>
    </citation>
    <scope>NUCLEOTIDE SEQUENCE [LARGE SCALE GENOMIC DNA]</scope>
    <source>
        <strain evidence="2">J015</strain>
    </source>
</reference>
<protein>
    <submittedName>
        <fullName evidence="1">Uncharacterized protein</fullName>
    </submittedName>
</protein>
<proteinExistence type="predicted"/>
<organism evidence="1 2">
    <name type="scientific">Pseudarthrobacter phenanthrenivorans</name>
    <name type="common">Arthrobacter phenanthrenivorans</name>
    <dbReference type="NCBI Taxonomy" id="361575"/>
    <lineage>
        <taxon>Bacteria</taxon>
        <taxon>Bacillati</taxon>
        <taxon>Actinomycetota</taxon>
        <taxon>Actinomycetes</taxon>
        <taxon>Micrococcales</taxon>
        <taxon>Micrococcaceae</taxon>
        <taxon>Pseudarthrobacter</taxon>
    </lineage>
</organism>
<dbReference type="Proteomes" id="UP000273159">
    <property type="component" value="Unassembled WGS sequence"/>
</dbReference>